<gene>
    <name evidence="8" type="primary">gpo</name>
    <name evidence="8" type="ORF">HMPREF9088_1053</name>
</gene>
<keyword evidence="3 7" id="KW-0575">Peroxidase</keyword>
<dbReference type="PRINTS" id="PR01011">
    <property type="entry name" value="GLUTPROXDASE"/>
</dbReference>
<evidence type="ECO:0000256" key="7">
    <source>
        <dbReference type="RuleBase" id="RU000499"/>
    </source>
</evidence>
<dbReference type="PIRSF" id="PIRSF000303">
    <property type="entry name" value="Glutathion_perox"/>
    <property type="match status" value="1"/>
</dbReference>
<feature type="active site" evidence="6">
    <location>
        <position position="44"/>
    </location>
</feature>
<dbReference type="InterPro" id="IPR000889">
    <property type="entry name" value="Glutathione_peroxidase"/>
</dbReference>
<dbReference type="GO" id="GO:0034599">
    <property type="term" value="P:cellular response to oxidative stress"/>
    <property type="evidence" value="ECO:0007669"/>
    <property type="project" value="TreeGrafter"/>
</dbReference>
<dbReference type="PANTHER" id="PTHR11592">
    <property type="entry name" value="GLUTATHIONE PEROXIDASE"/>
    <property type="match status" value="1"/>
</dbReference>
<organism evidence="8 9">
    <name type="scientific">Enterococcus italicus (strain DSM 15952 / CCUG 50447 / LMG 22039 / TP 1.5)</name>
    <dbReference type="NCBI Taxonomy" id="888064"/>
    <lineage>
        <taxon>Bacteria</taxon>
        <taxon>Bacillati</taxon>
        <taxon>Bacillota</taxon>
        <taxon>Bacilli</taxon>
        <taxon>Lactobacillales</taxon>
        <taxon>Enterococcaceae</taxon>
        <taxon>Enterococcus</taxon>
    </lineage>
</organism>
<evidence type="ECO:0000256" key="4">
    <source>
        <dbReference type="ARBA" id="ARBA00023002"/>
    </source>
</evidence>
<name>E6LFB3_ENTI1</name>
<comment type="similarity">
    <text evidence="2 7">Belongs to the glutathione peroxidase family.</text>
</comment>
<dbReference type="InterPro" id="IPR036249">
    <property type="entry name" value="Thioredoxin-like_sf"/>
</dbReference>
<evidence type="ECO:0000313" key="9">
    <source>
        <dbReference type="Proteomes" id="UP000010296"/>
    </source>
</evidence>
<dbReference type="PANTHER" id="PTHR11592:SF78">
    <property type="entry name" value="GLUTATHIONE PEROXIDASE"/>
    <property type="match status" value="1"/>
</dbReference>
<dbReference type="EMBL" id="AEPV01000037">
    <property type="protein sequence ID" value="EFU74140.1"/>
    <property type="molecule type" value="Genomic_DNA"/>
</dbReference>
<proteinExistence type="inferred from homology"/>
<evidence type="ECO:0000256" key="2">
    <source>
        <dbReference type="ARBA" id="ARBA00006926"/>
    </source>
</evidence>
<dbReference type="InterPro" id="IPR029760">
    <property type="entry name" value="GPX_CS"/>
</dbReference>
<comment type="catalytic activity">
    <reaction evidence="1">
        <text>2 glutathione + H2O2 = glutathione disulfide + 2 H2O</text>
        <dbReference type="Rhea" id="RHEA:16833"/>
        <dbReference type="ChEBI" id="CHEBI:15377"/>
        <dbReference type="ChEBI" id="CHEBI:16240"/>
        <dbReference type="ChEBI" id="CHEBI:57925"/>
        <dbReference type="ChEBI" id="CHEBI:58297"/>
        <dbReference type="EC" id="1.11.1.9"/>
    </reaction>
</comment>
<keyword evidence="4 7" id="KW-0560">Oxidoreductase</keyword>
<dbReference type="Pfam" id="PF00255">
    <property type="entry name" value="GSHPx"/>
    <property type="match status" value="1"/>
</dbReference>
<dbReference type="PATRIC" id="fig|888064.11.peg.295"/>
<dbReference type="PROSITE" id="PS51355">
    <property type="entry name" value="GLUTATHIONE_PEROXID_3"/>
    <property type="match status" value="1"/>
</dbReference>
<comment type="caution">
    <text evidence="8">The sequence shown here is derived from an EMBL/GenBank/DDBJ whole genome shotgun (WGS) entry which is preliminary data.</text>
</comment>
<dbReference type="CDD" id="cd00340">
    <property type="entry name" value="GSH_Peroxidase"/>
    <property type="match status" value="1"/>
</dbReference>
<protein>
    <recommendedName>
        <fullName evidence="5 7">Glutathione peroxidase</fullName>
    </recommendedName>
</protein>
<dbReference type="Proteomes" id="UP000010296">
    <property type="component" value="Unassembled WGS sequence"/>
</dbReference>
<dbReference type="STRING" id="888064.HMPREF9088_1053"/>
<evidence type="ECO:0000313" key="8">
    <source>
        <dbReference type="EMBL" id="EFU74140.1"/>
    </source>
</evidence>
<reference evidence="8 9" key="1">
    <citation type="submission" date="2010-12" db="EMBL/GenBank/DDBJ databases">
        <authorList>
            <person name="Muzny D."/>
            <person name="Qin X."/>
            <person name="Deng J."/>
            <person name="Jiang H."/>
            <person name="Liu Y."/>
            <person name="Qu J."/>
            <person name="Song X.-Z."/>
            <person name="Zhang L."/>
            <person name="Thornton R."/>
            <person name="Coyle M."/>
            <person name="Francisco L."/>
            <person name="Jackson L."/>
            <person name="Javaid M."/>
            <person name="Korchina V."/>
            <person name="Kovar C."/>
            <person name="Mata R."/>
            <person name="Mathew T."/>
            <person name="Ngo R."/>
            <person name="Nguyen L."/>
            <person name="Nguyen N."/>
            <person name="Okwuonu G."/>
            <person name="Ongeri F."/>
            <person name="Pham C."/>
            <person name="Simmons D."/>
            <person name="Wilczek-Boney K."/>
            <person name="Hale W."/>
            <person name="Jakkamsetti A."/>
            <person name="Pham P."/>
            <person name="Ruth R."/>
            <person name="San Lucas F."/>
            <person name="Warren J."/>
            <person name="Zhang J."/>
            <person name="Zhao Z."/>
            <person name="Zhou C."/>
            <person name="Zhu D."/>
            <person name="Lee S."/>
            <person name="Bess C."/>
            <person name="Blankenburg K."/>
            <person name="Forbes L."/>
            <person name="Fu Q."/>
            <person name="Gubbala S."/>
            <person name="Hirani K."/>
            <person name="Jayaseelan J.C."/>
            <person name="Lara F."/>
            <person name="Munidasa M."/>
            <person name="Palculict T."/>
            <person name="Patil S."/>
            <person name="Pu L.-L."/>
            <person name="Saada N."/>
            <person name="Tang L."/>
            <person name="Weissenberger G."/>
            <person name="Zhu Y."/>
            <person name="Hemphill L."/>
            <person name="Shang Y."/>
            <person name="Youmans B."/>
            <person name="Ayvaz T."/>
            <person name="Ross M."/>
            <person name="Santibanez J."/>
            <person name="Aqrawi P."/>
            <person name="Gross S."/>
            <person name="Joshi V."/>
            <person name="Fowler G."/>
            <person name="Nazareth L."/>
            <person name="Reid J."/>
            <person name="Worley K."/>
            <person name="Petrosino J."/>
            <person name="Highlander S."/>
            <person name="Gibbs R."/>
        </authorList>
    </citation>
    <scope>NUCLEOTIDE SEQUENCE [LARGE SCALE GENOMIC DNA]</scope>
    <source>
        <strain evidence="9">DSM 15952 / CCUG 50447 / LMG 22039 / TP 1.5</strain>
    </source>
</reference>
<accession>E6LFB3</accession>
<dbReference type="AlphaFoldDB" id="E6LFB3"/>
<dbReference type="HOGENOM" id="CLU_029507_1_1_9"/>
<keyword evidence="9" id="KW-1185">Reference proteome</keyword>
<dbReference type="eggNOG" id="COG0386">
    <property type="taxonomic scope" value="Bacteria"/>
</dbReference>
<evidence type="ECO:0000256" key="6">
    <source>
        <dbReference type="PIRSR" id="PIRSR000303-1"/>
    </source>
</evidence>
<evidence type="ECO:0000256" key="1">
    <source>
        <dbReference type="ARBA" id="ARBA00000217"/>
    </source>
</evidence>
<dbReference type="GO" id="GO:0004602">
    <property type="term" value="F:glutathione peroxidase activity"/>
    <property type="evidence" value="ECO:0007669"/>
    <property type="project" value="UniProtKB-EC"/>
</dbReference>
<dbReference type="FunFam" id="3.40.30.10:FF:000010">
    <property type="entry name" value="Glutathione peroxidase"/>
    <property type="match status" value="1"/>
</dbReference>
<dbReference type="SUPFAM" id="SSF52833">
    <property type="entry name" value="Thioredoxin-like"/>
    <property type="match status" value="1"/>
</dbReference>
<evidence type="ECO:0000256" key="5">
    <source>
        <dbReference type="ARBA" id="ARBA00069346"/>
    </source>
</evidence>
<evidence type="ECO:0000256" key="3">
    <source>
        <dbReference type="ARBA" id="ARBA00022559"/>
    </source>
</evidence>
<sequence length="167" mass="18946">MIVKKEALIMSIYQFQVRLASGKEYSLEKYQGKALMIVNTASKCGLRGQFKELEALYQQYKDDGFVVLGFPSNQFHQELTDGQQAKESCQLNYGVTFPIHELIAVNGTDTDPLFTYLKEQQPGVLTKDIKWNFTKFLVDKTGTVVNRYGPKTSPLEAAPMIEKLLHD</sequence>
<dbReference type="Gene3D" id="3.40.30.10">
    <property type="entry name" value="Glutaredoxin"/>
    <property type="match status" value="1"/>
</dbReference>
<dbReference type="PROSITE" id="PS00763">
    <property type="entry name" value="GLUTATHIONE_PEROXID_2"/>
    <property type="match status" value="1"/>
</dbReference>